<dbReference type="InterPro" id="IPR029063">
    <property type="entry name" value="SAM-dependent_MTases_sf"/>
</dbReference>
<evidence type="ECO:0000313" key="2">
    <source>
        <dbReference type="Proteomes" id="UP001056681"/>
    </source>
</evidence>
<protein>
    <submittedName>
        <fullName evidence="1">Methyltransferase, TIGR04325 family</fullName>
        <ecNumber evidence="1">2.1.1.-</ecNumber>
    </submittedName>
</protein>
<accession>A0ABY4T523</accession>
<dbReference type="RefSeq" id="WP_250340463.1">
    <property type="nucleotide sequence ID" value="NZ_CP063231.1"/>
</dbReference>
<proteinExistence type="predicted"/>
<dbReference type="EC" id="2.1.1.-" evidence="1"/>
<reference evidence="1" key="1">
    <citation type="submission" date="2020-10" db="EMBL/GenBank/DDBJ databases">
        <title>Whole-genome sequence of Luteibacter sp. EIF3.</title>
        <authorList>
            <person name="Friedrich I."/>
            <person name="Hertel R."/>
            <person name="Daniel R."/>
        </authorList>
    </citation>
    <scope>NUCLEOTIDE SEQUENCE</scope>
    <source>
        <strain evidence="1">EIF3</strain>
    </source>
</reference>
<dbReference type="NCBIfam" id="TIGR04325">
    <property type="entry name" value="MTase_LIC12133"/>
    <property type="match status" value="1"/>
</dbReference>
<name>A0ABY4T523_9GAMM</name>
<keyword evidence="1" id="KW-0489">Methyltransferase</keyword>
<dbReference type="Proteomes" id="UP001056681">
    <property type="component" value="Chromosome"/>
</dbReference>
<sequence>MNTQVVTPVYQDAKAGLPLVRSWLEARYKRRFFAHRALTHHLYRGVFRSFDEAQASIPEANTVGYDNSESAELYRERTRRVFINDYPMMYWLGRWLAEGARRVFDIGGHIGIAYYAYQKYVAYPQGLRWTVMDVPAVNAAGEQWAREHDPQRRLDFAADIAQASGADVLFAAGSLQYLRYALAEALAGMPHRPRFLLLNSVPIHMRESYFTVQNIGTACCPYRVTAEREFLGGLAALGYELQDRWENQQRSCTVPFHPDLSLDRYFGFAFRAAGAPHP</sequence>
<dbReference type="InterPro" id="IPR027612">
    <property type="entry name" value="Put_MTase_LIC12133"/>
</dbReference>
<dbReference type="Gene3D" id="3.40.50.150">
    <property type="entry name" value="Vaccinia Virus protein VP39"/>
    <property type="match status" value="1"/>
</dbReference>
<organism evidence="1 2">
    <name type="scientific">Luteibacter flocculans</name>
    <dbReference type="NCBI Taxonomy" id="2780091"/>
    <lineage>
        <taxon>Bacteria</taxon>
        <taxon>Pseudomonadati</taxon>
        <taxon>Pseudomonadota</taxon>
        <taxon>Gammaproteobacteria</taxon>
        <taxon>Lysobacterales</taxon>
        <taxon>Rhodanobacteraceae</taxon>
        <taxon>Luteibacter</taxon>
    </lineage>
</organism>
<keyword evidence="2" id="KW-1185">Reference proteome</keyword>
<evidence type="ECO:0000313" key="1">
    <source>
        <dbReference type="EMBL" id="URL60003.1"/>
    </source>
</evidence>
<keyword evidence="1" id="KW-0808">Transferase</keyword>
<dbReference type="EMBL" id="CP063231">
    <property type="protein sequence ID" value="URL60003.1"/>
    <property type="molecule type" value="Genomic_DNA"/>
</dbReference>
<gene>
    <name evidence="1" type="ORF">IM816_07940</name>
</gene>
<dbReference type="GO" id="GO:0008168">
    <property type="term" value="F:methyltransferase activity"/>
    <property type="evidence" value="ECO:0007669"/>
    <property type="project" value="UniProtKB-KW"/>
</dbReference>
<dbReference type="GO" id="GO:0032259">
    <property type="term" value="P:methylation"/>
    <property type="evidence" value="ECO:0007669"/>
    <property type="project" value="UniProtKB-KW"/>
</dbReference>